<evidence type="ECO:0000256" key="6">
    <source>
        <dbReference type="ARBA" id="ARBA00044504"/>
    </source>
</evidence>
<dbReference type="PANTHER" id="PTHR23504">
    <property type="entry name" value="MAJOR FACILITATOR SUPERFAMILY DOMAIN-CONTAINING PROTEIN 10"/>
    <property type="match status" value="1"/>
</dbReference>
<reference evidence="7 8" key="1">
    <citation type="submission" date="2019-12" db="EMBL/GenBank/DDBJ databases">
        <authorList>
            <person name="Alioto T."/>
            <person name="Alioto T."/>
            <person name="Gomez Garrido J."/>
        </authorList>
    </citation>
    <scope>NUCLEOTIDE SEQUENCE [LARGE SCALE GENOMIC DNA]</scope>
</reference>
<comment type="caution">
    <text evidence="7">The sequence shown here is derived from an EMBL/GenBank/DDBJ whole genome shotgun (WGS) entry which is preliminary data.</text>
</comment>
<dbReference type="OrthoDB" id="419616at2759"/>
<protein>
    <submittedName>
        <fullName evidence="7">Hippocampus abundant transcript 1</fullName>
    </submittedName>
</protein>
<dbReference type="PANTHER" id="PTHR23504:SF1">
    <property type="entry name" value="GH21943P-RELATED"/>
    <property type="match status" value="1"/>
</dbReference>
<dbReference type="InterPro" id="IPR036259">
    <property type="entry name" value="MFS_trans_sf"/>
</dbReference>
<evidence type="ECO:0000256" key="5">
    <source>
        <dbReference type="ARBA" id="ARBA00023136"/>
    </source>
</evidence>
<dbReference type="AlphaFoldDB" id="A0A8S0SSU6"/>
<dbReference type="Proteomes" id="UP000594638">
    <property type="component" value="Unassembled WGS sequence"/>
</dbReference>
<dbReference type="Gramene" id="OE9A085245T1">
    <property type="protein sequence ID" value="OE9A085245C1"/>
    <property type="gene ID" value="OE9A085245"/>
</dbReference>
<comment type="similarity">
    <text evidence="6">Belongs to the major facilitator superfamily. Phosphate:H(+) symporter (TC 2.A.1.9) family.</text>
</comment>
<keyword evidence="2" id="KW-0813">Transport</keyword>
<evidence type="ECO:0000256" key="4">
    <source>
        <dbReference type="ARBA" id="ARBA00022989"/>
    </source>
</evidence>
<comment type="subcellular location">
    <subcellularLocation>
        <location evidence="1">Membrane</location>
        <topology evidence="1">Multi-pass membrane protein</topology>
    </subcellularLocation>
</comment>
<sequence length="96" mass="10556">MRKLFGLSHLFTTVFLYCFASFMVVPAITDVTMSALCPGKDECSLAIYLTGAQQVITGLGTMMMMPLVGYFSDGYGRKVMLTFPMTLYIFPSGTLP</sequence>
<proteinExistence type="inferred from homology"/>
<accession>A0A8S0SSU6</accession>
<keyword evidence="4" id="KW-1133">Transmembrane helix</keyword>
<organism evidence="7 8">
    <name type="scientific">Olea europaea subsp. europaea</name>
    <dbReference type="NCBI Taxonomy" id="158383"/>
    <lineage>
        <taxon>Eukaryota</taxon>
        <taxon>Viridiplantae</taxon>
        <taxon>Streptophyta</taxon>
        <taxon>Embryophyta</taxon>
        <taxon>Tracheophyta</taxon>
        <taxon>Spermatophyta</taxon>
        <taxon>Magnoliopsida</taxon>
        <taxon>eudicotyledons</taxon>
        <taxon>Gunneridae</taxon>
        <taxon>Pentapetalae</taxon>
        <taxon>asterids</taxon>
        <taxon>lamiids</taxon>
        <taxon>Lamiales</taxon>
        <taxon>Oleaceae</taxon>
        <taxon>Oleeae</taxon>
        <taxon>Olea</taxon>
    </lineage>
</organism>
<evidence type="ECO:0000256" key="2">
    <source>
        <dbReference type="ARBA" id="ARBA00022448"/>
    </source>
</evidence>
<keyword evidence="3" id="KW-0812">Transmembrane</keyword>
<evidence type="ECO:0000313" key="8">
    <source>
        <dbReference type="Proteomes" id="UP000594638"/>
    </source>
</evidence>
<evidence type="ECO:0000313" key="7">
    <source>
        <dbReference type="EMBL" id="CAA2994619.1"/>
    </source>
</evidence>
<evidence type="ECO:0000256" key="1">
    <source>
        <dbReference type="ARBA" id="ARBA00004141"/>
    </source>
</evidence>
<evidence type="ECO:0000256" key="3">
    <source>
        <dbReference type="ARBA" id="ARBA00022692"/>
    </source>
</evidence>
<gene>
    <name evidence="7" type="ORF">OLEA9_A085245</name>
</gene>
<keyword evidence="8" id="KW-1185">Reference proteome</keyword>
<dbReference type="Gene3D" id="1.20.1250.20">
    <property type="entry name" value="MFS general substrate transporter like domains"/>
    <property type="match status" value="1"/>
</dbReference>
<dbReference type="GO" id="GO:0016020">
    <property type="term" value="C:membrane"/>
    <property type="evidence" value="ECO:0007669"/>
    <property type="project" value="UniProtKB-SubCell"/>
</dbReference>
<keyword evidence="5" id="KW-0472">Membrane</keyword>
<dbReference type="SUPFAM" id="SSF103473">
    <property type="entry name" value="MFS general substrate transporter"/>
    <property type="match status" value="1"/>
</dbReference>
<name>A0A8S0SSU6_OLEEU</name>
<dbReference type="EMBL" id="CACTIH010005477">
    <property type="protein sequence ID" value="CAA2994619.1"/>
    <property type="molecule type" value="Genomic_DNA"/>
</dbReference>